<feature type="non-terminal residue" evidence="8">
    <location>
        <position position="1"/>
    </location>
</feature>
<reference evidence="9" key="1">
    <citation type="submission" date="2021-01" db="EMBL/GenBank/DDBJ databases">
        <title>Caligus Genome Assembly.</title>
        <authorList>
            <person name="Gallardo-Escarate C."/>
        </authorList>
    </citation>
    <scope>NUCLEOTIDE SEQUENCE [LARGE SCALE GENOMIC DNA]</scope>
</reference>
<feature type="domain" description="Nuclear receptor" evidence="7">
    <location>
        <begin position="118"/>
        <end position="144"/>
    </location>
</feature>
<evidence type="ECO:0000256" key="5">
    <source>
        <dbReference type="ARBA" id="ARBA00023125"/>
    </source>
</evidence>
<evidence type="ECO:0000256" key="6">
    <source>
        <dbReference type="ARBA" id="ARBA00023163"/>
    </source>
</evidence>
<keyword evidence="3" id="KW-0862">Zinc</keyword>
<dbReference type="EMBL" id="CP045894">
    <property type="protein sequence ID" value="QQP55076.1"/>
    <property type="molecule type" value="Genomic_DNA"/>
</dbReference>
<dbReference type="GO" id="GO:0008270">
    <property type="term" value="F:zinc ion binding"/>
    <property type="evidence" value="ECO:0007669"/>
    <property type="project" value="UniProtKB-KW"/>
</dbReference>
<dbReference type="InterPro" id="IPR001628">
    <property type="entry name" value="Znf_hrmn_rcpt"/>
</dbReference>
<organism evidence="8 9">
    <name type="scientific">Caligus rogercresseyi</name>
    <name type="common">Sea louse</name>
    <dbReference type="NCBI Taxonomy" id="217165"/>
    <lineage>
        <taxon>Eukaryota</taxon>
        <taxon>Metazoa</taxon>
        <taxon>Ecdysozoa</taxon>
        <taxon>Arthropoda</taxon>
        <taxon>Crustacea</taxon>
        <taxon>Multicrustacea</taxon>
        <taxon>Hexanauplia</taxon>
        <taxon>Copepoda</taxon>
        <taxon>Siphonostomatoida</taxon>
        <taxon>Caligidae</taxon>
        <taxon>Caligus</taxon>
    </lineage>
</organism>
<name>A0A7T8KFV0_CALRO</name>
<dbReference type="SUPFAM" id="SSF57716">
    <property type="entry name" value="Glucocorticoid receptor-like (DNA-binding domain)"/>
    <property type="match status" value="1"/>
</dbReference>
<evidence type="ECO:0000256" key="3">
    <source>
        <dbReference type="ARBA" id="ARBA00022833"/>
    </source>
</evidence>
<protein>
    <submittedName>
        <fullName evidence="8">Vitamin D3 receptorlike</fullName>
    </submittedName>
</protein>
<dbReference type="AlphaFoldDB" id="A0A7T8KFV0"/>
<keyword evidence="8" id="KW-0675">Receptor</keyword>
<dbReference type="Pfam" id="PF00105">
    <property type="entry name" value="zf-C4"/>
    <property type="match status" value="1"/>
</dbReference>
<dbReference type="GO" id="GO:0043565">
    <property type="term" value="F:sequence-specific DNA binding"/>
    <property type="evidence" value="ECO:0007669"/>
    <property type="project" value="InterPro"/>
</dbReference>
<evidence type="ECO:0000259" key="7">
    <source>
        <dbReference type="Pfam" id="PF00105"/>
    </source>
</evidence>
<evidence type="ECO:0000256" key="2">
    <source>
        <dbReference type="ARBA" id="ARBA00022771"/>
    </source>
</evidence>
<keyword evidence="1" id="KW-0479">Metal-binding</keyword>
<keyword evidence="4" id="KW-0805">Transcription regulation</keyword>
<dbReference type="Proteomes" id="UP000595437">
    <property type="component" value="Chromosome 5"/>
</dbReference>
<keyword evidence="2" id="KW-0863">Zinc-finger</keyword>
<sequence length="179" mass="19169">ISASPLSIGLEFGELDTYLGNQGHFHVPTSGIGHYETTLQASTNNPLGASIDFPEMLRSNTFPLNEINYNIEDLNILSPIPNADTTVSSSSINNEGNSLMLKEEPKKRKRRPEPMTDVCRICGDIAPPHNHYGAIACFSCRAFLGEPAFAAYAGIRTSPAFAASPRPPAHTALSAAIGD</sequence>
<evidence type="ECO:0000313" key="8">
    <source>
        <dbReference type="EMBL" id="QQP55076.1"/>
    </source>
</evidence>
<evidence type="ECO:0000256" key="4">
    <source>
        <dbReference type="ARBA" id="ARBA00023015"/>
    </source>
</evidence>
<feature type="non-terminal residue" evidence="8">
    <location>
        <position position="179"/>
    </location>
</feature>
<keyword evidence="6" id="KW-0804">Transcription</keyword>
<accession>A0A7T8KFV0</accession>
<evidence type="ECO:0000256" key="1">
    <source>
        <dbReference type="ARBA" id="ARBA00022723"/>
    </source>
</evidence>
<dbReference type="GO" id="GO:0003700">
    <property type="term" value="F:DNA-binding transcription factor activity"/>
    <property type="evidence" value="ECO:0007669"/>
    <property type="project" value="InterPro"/>
</dbReference>
<keyword evidence="5" id="KW-0238">DNA-binding</keyword>
<evidence type="ECO:0000313" key="9">
    <source>
        <dbReference type="Proteomes" id="UP000595437"/>
    </source>
</evidence>
<keyword evidence="9" id="KW-1185">Reference proteome</keyword>
<gene>
    <name evidence="8" type="ORF">FKW44_008135</name>
</gene>
<proteinExistence type="predicted"/>